<evidence type="ECO:0000259" key="1">
    <source>
        <dbReference type="Pfam" id="PF00483"/>
    </source>
</evidence>
<dbReference type="EMBL" id="NHRJ02000002">
    <property type="protein sequence ID" value="PZE21645.1"/>
    <property type="molecule type" value="Genomic_DNA"/>
</dbReference>
<dbReference type="GO" id="GO:0016740">
    <property type="term" value="F:transferase activity"/>
    <property type="evidence" value="ECO:0007669"/>
    <property type="project" value="UniProtKB-KW"/>
</dbReference>
<protein>
    <submittedName>
        <fullName evidence="2">Nucleotidyl transferase</fullName>
    </submittedName>
</protein>
<comment type="caution">
    <text evidence="2">The sequence shown here is derived from an EMBL/GenBank/DDBJ whole genome shotgun (WGS) entry which is preliminary data.</text>
</comment>
<evidence type="ECO:0000313" key="3">
    <source>
        <dbReference type="Proteomes" id="UP000214746"/>
    </source>
</evidence>
<dbReference type="Proteomes" id="UP000214746">
    <property type="component" value="Unassembled WGS sequence"/>
</dbReference>
<feature type="domain" description="Nucleotidyl transferase" evidence="1">
    <location>
        <begin position="2"/>
        <end position="232"/>
    </location>
</feature>
<organism evidence="2 3">
    <name type="scientific">Paenibacillus xerothermodurans</name>
    <dbReference type="NCBI Taxonomy" id="1977292"/>
    <lineage>
        <taxon>Bacteria</taxon>
        <taxon>Bacillati</taxon>
        <taxon>Bacillota</taxon>
        <taxon>Bacilli</taxon>
        <taxon>Bacillales</taxon>
        <taxon>Paenibacillaceae</taxon>
        <taxon>Paenibacillus</taxon>
    </lineage>
</organism>
<reference evidence="2" key="1">
    <citation type="submission" date="2018-06" db="EMBL/GenBank/DDBJ databases">
        <title>Paenibacillus xerothermodurans sp. nov. an extremely dry heat resistant spore forming bacterium isolated from the soil of Cape Canaveral, Florida.</title>
        <authorList>
            <person name="Seuylemezian A."/>
            <person name="Kaur N."/>
            <person name="Patil P."/>
            <person name="Patil P."/>
            <person name="Mayilraj S."/>
            <person name="Vaishampayan P."/>
        </authorList>
    </citation>
    <scope>NUCLEOTIDE SEQUENCE [LARGE SCALE GENOMIC DNA]</scope>
    <source>
        <strain evidence="2">ATCC 27380</strain>
    </source>
</reference>
<dbReference type="InterPro" id="IPR005835">
    <property type="entry name" value="NTP_transferase_dom"/>
</dbReference>
<dbReference type="InterPro" id="IPR005908">
    <property type="entry name" value="G1P_thy_trans_l"/>
</dbReference>
<sequence length="322" mass="35378">MKGIIVCAGKGTRLYPFTHRYPKTLLPVGNIPLLHTCIENLAEQEIDEIGIVLSPAQQPLIARHTAIAAKLGVKLTSIYQEAPLGIADAVKQAEHFIDGDSFLLLLGDNLITDSLSRLKTLLHAEGSSAAVLLKRVEHSHEYGIAEVEDCRIVGLEEKPLHPKTNLAVMGAYAFAPVIFAAIADISPSSRGEYEITDAIQWLIQRNYPVTYQLTEKPIFDVGTVGRWLEANRWQLDHLHTNQIHATAVLENCKIIPPVNIARGCRIKDCIIGPYVSVGVGACIQECQLENSIIMDQVHLTKAPFAITNTVVGYRSSIVGMHR</sequence>
<keyword evidence="3" id="KW-1185">Reference proteome</keyword>
<name>A0A2W1NQ83_PAEXE</name>
<dbReference type="CDD" id="cd04189">
    <property type="entry name" value="G1P_TT_long"/>
    <property type="match status" value="1"/>
</dbReference>
<evidence type="ECO:0000313" key="2">
    <source>
        <dbReference type="EMBL" id="PZE21645.1"/>
    </source>
</evidence>
<dbReference type="PANTHER" id="PTHR42883:SF2">
    <property type="entry name" value="THYMIDYLYLTRANSFERASE"/>
    <property type="match status" value="1"/>
</dbReference>
<dbReference type="Pfam" id="PF00483">
    <property type="entry name" value="NTP_transferase"/>
    <property type="match status" value="1"/>
</dbReference>
<dbReference type="Gene3D" id="2.160.10.10">
    <property type="entry name" value="Hexapeptide repeat proteins"/>
    <property type="match status" value="1"/>
</dbReference>
<proteinExistence type="predicted"/>
<dbReference type="OrthoDB" id="9803871at2"/>
<gene>
    <name evidence="2" type="ORF">CBW46_004265</name>
</gene>
<accession>A0A2W1NQ83</accession>
<dbReference type="InterPro" id="IPR029044">
    <property type="entry name" value="Nucleotide-diphossugar_trans"/>
</dbReference>
<dbReference type="SUPFAM" id="SSF53448">
    <property type="entry name" value="Nucleotide-diphospho-sugar transferases"/>
    <property type="match status" value="1"/>
</dbReference>
<dbReference type="RefSeq" id="WP_089198787.1">
    <property type="nucleotide sequence ID" value="NZ_NHRJ02000002.1"/>
</dbReference>
<dbReference type="PANTHER" id="PTHR42883">
    <property type="entry name" value="GLUCOSE-1-PHOSPHATE THYMIDYLTRANSFERASE"/>
    <property type="match status" value="1"/>
</dbReference>
<keyword evidence="2" id="KW-0808">Transferase</keyword>
<dbReference type="Gene3D" id="3.90.550.10">
    <property type="entry name" value="Spore Coat Polysaccharide Biosynthesis Protein SpsA, Chain A"/>
    <property type="match status" value="1"/>
</dbReference>
<dbReference type="AlphaFoldDB" id="A0A2W1NQ83"/>